<proteinExistence type="predicted"/>
<gene>
    <name evidence="2" type="ORF">MUK42_35535</name>
</gene>
<dbReference type="EMBL" id="CP097510">
    <property type="protein sequence ID" value="URE41006.1"/>
    <property type="molecule type" value="Genomic_DNA"/>
</dbReference>
<reference evidence="2" key="1">
    <citation type="submission" date="2022-05" db="EMBL/GenBank/DDBJ databases">
        <title>The Musa troglodytarum L. genome provides insights into the mechanism of non-climacteric behaviour and enrichment of carotenoids.</title>
        <authorList>
            <person name="Wang J."/>
        </authorList>
    </citation>
    <scope>NUCLEOTIDE SEQUENCE</scope>
    <source>
        <tissue evidence="2">Leaf</tissue>
    </source>
</reference>
<sequence length="86" mass="9775">MRSRSCHPRYVPQRGHVLRRMFKRLLLCFCPSDPCNATNVDSYSPGNPPREKETQKGQQWRSSCSLHPMVSNGGRKQISESSPDGD</sequence>
<dbReference type="OrthoDB" id="665082at2759"/>
<evidence type="ECO:0000313" key="2">
    <source>
        <dbReference type="EMBL" id="URE41004.1"/>
    </source>
</evidence>
<evidence type="ECO:0000313" key="3">
    <source>
        <dbReference type="Proteomes" id="UP001055439"/>
    </source>
</evidence>
<dbReference type="AlphaFoldDB" id="A0A9E7I303"/>
<keyword evidence="3" id="KW-1185">Reference proteome</keyword>
<organism evidence="2 3">
    <name type="scientific">Musa troglodytarum</name>
    <name type="common">fe'i banana</name>
    <dbReference type="NCBI Taxonomy" id="320322"/>
    <lineage>
        <taxon>Eukaryota</taxon>
        <taxon>Viridiplantae</taxon>
        <taxon>Streptophyta</taxon>
        <taxon>Embryophyta</taxon>
        <taxon>Tracheophyta</taxon>
        <taxon>Spermatophyta</taxon>
        <taxon>Magnoliopsida</taxon>
        <taxon>Liliopsida</taxon>
        <taxon>Zingiberales</taxon>
        <taxon>Musaceae</taxon>
        <taxon>Musa</taxon>
    </lineage>
</organism>
<accession>A0A9E7I303</accession>
<feature type="compositionally biased region" description="Polar residues" evidence="1">
    <location>
        <begin position="56"/>
        <end position="65"/>
    </location>
</feature>
<dbReference type="Proteomes" id="UP001055439">
    <property type="component" value="Chromosome 8"/>
</dbReference>
<name>A0A9E7I303_9LILI</name>
<dbReference type="EMBL" id="CP097510">
    <property type="protein sequence ID" value="URE41004.1"/>
    <property type="molecule type" value="Genomic_DNA"/>
</dbReference>
<feature type="region of interest" description="Disordered" evidence="1">
    <location>
        <begin position="39"/>
        <end position="86"/>
    </location>
</feature>
<protein>
    <submittedName>
        <fullName evidence="2">Uncharacterized protein</fullName>
    </submittedName>
</protein>
<evidence type="ECO:0000256" key="1">
    <source>
        <dbReference type="SAM" id="MobiDB-lite"/>
    </source>
</evidence>